<protein>
    <submittedName>
        <fullName evidence="1">Uncharacterized protein</fullName>
    </submittedName>
</protein>
<proteinExistence type="predicted"/>
<dbReference type="AlphaFoldDB" id="A0A540VFU9"/>
<comment type="caution">
    <text evidence="1">The sequence shown here is derived from an EMBL/GenBank/DDBJ whole genome shotgun (WGS) entry which is preliminary data.</text>
</comment>
<gene>
    <name evidence="1" type="ORF">FKZ61_10955</name>
</gene>
<dbReference type="OrthoDB" id="9999045at2"/>
<dbReference type="EMBL" id="VIGC01000012">
    <property type="protein sequence ID" value="TQE95639.1"/>
    <property type="molecule type" value="Genomic_DNA"/>
</dbReference>
<accession>A0A540VFU9</accession>
<dbReference type="Proteomes" id="UP000317371">
    <property type="component" value="Unassembled WGS sequence"/>
</dbReference>
<sequence>MSHKTRALLIGMVAGALLGAAFAWVASDDVDQNGEESPLAHLGPADYFQLGISILTLARQFGGMLKRV</sequence>
<evidence type="ECO:0000313" key="1">
    <source>
        <dbReference type="EMBL" id="TQE95639.1"/>
    </source>
</evidence>
<name>A0A540VFU9_9CHLR</name>
<dbReference type="RefSeq" id="WP_141610174.1">
    <property type="nucleotide sequence ID" value="NZ_VIGC02000012.1"/>
</dbReference>
<dbReference type="InParanoid" id="A0A540VFU9"/>
<organism evidence="1 2">
    <name type="scientific">Litorilinea aerophila</name>
    <dbReference type="NCBI Taxonomy" id="1204385"/>
    <lineage>
        <taxon>Bacteria</taxon>
        <taxon>Bacillati</taxon>
        <taxon>Chloroflexota</taxon>
        <taxon>Caldilineae</taxon>
        <taxon>Caldilineales</taxon>
        <taxon>Caldilineaceae</taxon>
        <taxon>Litorilinea</taxon>
    </lineage>
</organism>
<reference evidence="1 2" key="1">
    <citation type="submission" date="2019-06" db="EMBL/GenBank/DDBJ databases">
        <title>Genome sequence of Litorilinea aerophila BAA-2444.</title>
        <authorList>
            <person name="Maclea K.S."/>
            <person name="Maurais E.G."/>
            <person name="Iannazzi L.C."/>
        </authorList>
    </citation>
    <scope>NUCLEOTIDE SEQUENCE [LARGE SCALE GENOMIC DNA]</scope>
    <source>
        <strain evidence="1 2">ATCC BAA-2444</strain>
    </source>
</reference>
<evidence type="ECO:0000313" key="2">
    <source>
        <dbReference type="Proteomes" id="UP000317371"/>
    </source>
</evidence>
<keyword evidence="2" id="KW-1185">Reference proteome</keyword>